<dbReference type="PANTHER" id="PTHR43343:SF3">
    <property type="entry name" value="PROTEASE DO-LIKE 8, CHLOROPLASTIC"/>
    <property type="match status" value="1"/>
</dbReference>
<protein>
    <submittedName>
        <fullName evidence="6">2-alkenal reductase</fullName>
    </submittedName>
</protein>
<evidence type="ECO:0000259" key="5">
    <source>
        <dbReference type="Pfam" id="PF13180"/>
    </source>
</evidence>
<dbReference type="InterPro" id="IPR001478">
    <property type="entry name" value="PDZ"/>
</dbReference>
<keyword evidence="3" id="KW-0378">Hydrolase</keyword>
<accession>A0A512C357</accession>
<dbReference type="EMBL" id="BJYU01000220">
    <property type="protein sequence ID" value="GEO18643.1"/>
    <property type="molecule type" value="Genomic_DNA"/>
</dbReference>
<sequence length="365" mass="38327">MRDRTVWIFRVVVLALLVVLAFRPSLDRWFFAPPAPRLIAPRADLTDLERSTITLFQRVSPSVVQVVGSRGDARAPFPDRSGGEGIQSGTGFIWDAAGHVVTNNHVVQGAAEVAIRLASGEVVRADILGLAPNYDLAVLRLASGSRVPPPLAIGRSAELQVGQSAFAIGNPFGLDQSLTTGVISALKRRLPSSEGREVADVIQTDAAINPGNSGGPLLDSAGRLIGVNTAIFSPSGTNAGIGFAIPVDVVNRIVPELIRRGRVPTPGIGIVAGDERLATQLGVEGVVVQTMPGSSAERAGLRGVDPVAGVIGDIIVGANGQTVRRLSDLTNELEAVGVGREIELSVMRDRRGRTVRAEVIDVNRP</sequence>
<dbReference type="FunFam" id="2.40.10.10:FF:000001">
    <property type="entry name" value="Periplasmic serine protease DegS"/>
    <property type="match status" value="1"/>
</dbReference>
<proteinExistence type="inferred from homology"/>
<comment type="similarity">
    <text evidence="1">Belongs to the peptidase S1C family.</text>
</comment>
<dbReference type="InterPro" id="IPR036034">
    <property type="entry name" value="PDZ_sf"/>
</dbReference>
<dbReference type="Pfam" id="PF13180">
    <property type="entry name" value="PDZ_2"/>
    <property type="match status" value="1"/>
</dbReference>
<evidence type="ECO:0000256" key="2">
    <source>
        <dbReference type="ARBA" id="ARBA00022670"/>
    </source>
</evidence>
<evidence type="ECO:0000256" key="4">
    <source>
        <dbReference type="ARBA" id="ARBA00022825"/>
    </source>
</evidence>
<name>A0A512C357_9HYPH</name>
<dbReference type="PANTHER" id="PTHR43343">
    <property type="entry name" value="PEPTIDASE S12"/>
    <property type="match status" value="1"/>
</dbReference>
<dbReference type="AlphaFoldDB" id="A0A512C357"/>
<dbReference type="GO" id="GO:0004252">
    <property type="term" value="F:serine-type endopeptidase activity"/>
    <property type="evidence" value="ECO:0007669"/>
    <property type="project" value="InterPro"/>
</dbReference>
<dbReference type="Pfam" id="PF13365">
    <property type="entry name" value="Trypsin_2"/>
    <property type="match status" value="1"/>
</dbReference>
<dbReference type="Gene3D" id="2.40.10.10">
    <property type="entry name" value="Trypsin-like serine proteases"/>
    <property type="match status" value="2"/>
</dbReference>
<dbReference type="InterPro" id="IPR051201">
    <property type="entry name" value="Chloro_Bact_Ser_Proteases"/>
</dbReference>
<dbReference type="GO" id="GO:0006508">
    <property type="term" value="P:proteolysis"/>
    <property type="evidence" value="ECO:0007669"/>
    <property type="project" value="UniProtKB-KW"/>
</dbReference>
<keyword evidence="7" id="KW-1185">Reference proteome</keyword>
<comment type="caution">
    <text evidence="6">The sequence shown here is derived from an EMBL/GenBank/DDBJ whole genome shotgun (WGS) entry which is preliminary data.</text>
</comment>
<dbReference type="Gene3D" id="2.30.42.10">
    <property type="match status" value="1"/>
</dbReference>
<keyword evidence="4" id="KW-0720">Serine protease</keyword>
<evidence type="ECO:0000313" key="7">
    <source>
        <dbReference type="Proteomes" id="UP000321085"/>
    </source>
</evidence>
<dbReference type="Proteomes" id="UP000321085">
    <property type="component" value="Unassembled WGS sequence"/>
</dbReference>
<dbReference type="InterPro" id="IPR043504">
    <property type="entry name" value="Peptidase_S1_PA_chymotrypsin"/>
</dbReference>
<dbReference type="InterPro" id="IPR009003">
    <property type="entry name" value="Peptidase_S1_PA"/>
</dbReference>
<feature type="domain" description="PDZ" evidence="5">
    <location>
        <begin position="277"/>
        <end position="358"/>
    </location>
</feature>
<dbReference type="InterPro" id="IPR001940">
    <property type="entry name" value="Peptidase_S1C"/>
</dbReference>
<reference evidence="6 7" key="1">
    <citation type="submission" date="2019-07" db="EMBL/GenBank/DDBJ databases">
        <title>Whole genome shotgun sequence of Microvirga aerophila NBRC 106136.</title>
        <authorList>
            <person name="Hosoyama A."/>
            <person name="Uohara A."/>
            <person name="Ohji S."/>
            <person name="Ichikawa N."/>
        </authorList>
    </citation>
    <scope>NUCLEOTIDE SEQUENCE [LARGE SCALE GENOMIC DNA]</scope>
    <source>
        <strain evidence="6 7">NBRC 106136</strain>
    </source>
</reference>
<dbReference type="PRINTS" id="PR00834">
    <property type="entry name" value="PROTEASES2C"/>
</dbReference>
<dbReference type="SUPFAM" id="SSF50494">
    <property type="entry name" value="Trypsin-like serine proteases"/>
    <property type="match status" value="1"/>
</dbReference>
<organism evidence="6 7">
    <name type="scientific">Microvirga aerophila</name>
    <dbReference type="NCBI Taxonomy" id="670291"/>
    <lineage>
        <taxon>Bacteria</taxon>
        <taxon>Pseudomonadati</taxon>
        <taxon>Pseudomonadota</taxon>
        <taxon>Alphaproteobacteria</taxon>
        <taxon>Hyphomicrobiales</taxon>
        <taxon>Methylobacteriaceae</taxon>
        <taxon>Microvirga</taxon>
    </lineage>
</organism>
<dbReference type="RefSeq" id="WP_147023117.1">
    <property type="nucleotide sequence ID" value="NZ_BJYU01000220.1"/>
</dbReference>
<evidence type="ECO:0000256" key="1">
    <source>
        <dbReference type="ARBA" id="ARBA00010541"/>
    </source>
</evidence>
<keyword evidence="2" id="KW-0645">Protease</keyword>
<evidence type="ECO:0000313" key="6">
    <source>
        <dbReference type="EMBL" id="GEO18643.1"/>
    </source>
</evidence>
<gene>
    <name evidence="6" type="primary">degP_3</name>
    <name evidence="6" type="ORF">MAE02_63390</name>
</gene>
<evidence type="ECO:0000256" key="3">
    <source>
        <dbReference type="ARBA" id="ARBA00022801"/>
    </source>
</evidence>
<dbReference type="SUPFAM" id="SSF50156">
    <property type="entry name" value="PDZ domain-like"/>
    <property type="match status" value="1"/>
</dbReference>